<evidence type="ECO:0000313" key="1">
    <source>
        <dbReference type="EMBL" id="MBL0403830.1"/>
    </source>
</evidence>
<reference evidence="1" key="1">
    <citation type="submission" date="2021-01" db="EMBL/GenBank/DDBJ databases">
        <title>Microvirga sp.</title>
        <authorList>
            <person name="Kim M.K."/>
        </authorList>
    </citation>
    <scope>NUCLEOTIDE SEQUENCE</scope>
    <source>
        <strain evidence="1">5420S-16</strain>
    </source>
</reference>
<accession>A0A937D181</accession>
<dbReference type="AlphaFoldDB" id="A0A937D181"/>
<organism evidence="1 2">
    <name type="scientific">Microvirga aerilata</name>
    <dbReference type="NCBI Taxonomy" id="670292"/>
    <lineage>
        <taxon>Bacteria</taxon>
        <taxon>Pseudomonadati</taxon>
        <taxon>Pseudomonadota</taxon>
        <taxon>Alphaproteobacteria</taxon>
        <taxon>Hyphomicrobiales</taxon>
        <taxon>Methylobacteriaceae</taxon>
        <taxon>Microvirga</taxon>
    </lineage>
</organism>
<gene>
    <name evidence="1" type="ORF">JKG68_07635</name>
</gene>
<protein>
    <submittedName>
        <fullName evidence="1">Uncharacterized protein</fullName>
    </submittedName>
</protein>
<comment type="caution">
    <text evidence="1">The sequence shown here is derived from an EMBL/GenBank/DDBJ whole genome shotgun (WGS) entry which is preliminary data.</text>
</comment>
<keyword evidence="2" id="KW-1185">Reference proteome</keyword>
<name>A0A937D181_9HYPH</name>
<evidence type="ECO:0000313" key="2">
    <source>
        <dbReference type="Proteomes" id="UP000605848"/>
    </source>
</evidence>
<dbReference type="Proteomes" id="UP000605848">
    <property type="component" value="Unassembled WGS sequence"/>
</dbReference>
<sequence length="31" mass="3617">MEHAVFHKLAPLANRNHDDVFWRFVGAILPD</sequence>
<proteinExistence type="predicted"/>
<dbReference type="EMBL" id="JAEQMY010000008">
    <property type="protein sequence ID" value="MBL0403830.1"/>
    <property type="molecule type" value="Genomic_DNA"/>
</dbReference>